<dbReference type="PROSITE" id="PS00894">
    <property type="entry name" value="HTH_DEOR_1"/>
    <property type="match status" value="1"/>
</dbReference>
<feature type="compositionally biased region" description="Basic and acidic residues" evidence="4">
    <location>
        <begin position="77"/>
        <end position="105"/>
    </location>
</feature>
<dbReference type="Gene3D" id="1.10.10.10">
    <property type="entry name" value="Winged helix-like DNA-binding domain superfamily/Winged helix DNA-binding domain"/>
    <property type="match status" value="1"/>
</dbReference>
<protein>
    <submittedName>
        <fullName evidence="6">Regulatory protein, DeoR</fullName>
    </submittedName>
</protein>
<dbReference type="PROSITE" id="PS51000">
    <property type="entry name" value="HTH_DEOR_2"/>
    <property type="match status" value="1"/>
</dbReference>
<dbReference type="PANTHER" id="PTHR30363:SF58">
    <property type="entry name" value="REGULATORY PROTEIN, DEOR FAMILY"/>
    <property type="match status" value="1"/>
</dbReference>
<feature type="region of interest" description="Disordered" evidence="4">
    <location>
        <begin position="1"/>
        <end position="106"/>
    </location>
</feature>
<evidence type="ECO:0000259" key="5">
    <source>
        <dbReference type="PROSITE" id="PS51000"/>
    </source>
</evidence>
<dbReference type="SUPFAM" id="SSF100950">
    <property type="entry name" value="NagB/RpiA/CoA transferase-like"/>
    <property type="match status" value="1"/>
</dbReference>
<dbReference type="SMART" id="SM00420">
    <property type="entry name" value="HTH_DEOR"/>
    <property type="match status" value="1"/>
</dbReference>
<dbReference type="GO" id="GO:0003677">
    <property type="term" value="F:DNA binding"/>
    <property type="evidence" value="ECO:0007669"/>
    <property type="project" value="UniProtKB-KW"/>
</dbReference>
<evidence type="ECO:0000256" key="3">
    <source>
        <dbReference type="ARBA" id="ARBA00023163"/>
    </source>
</evidence>
<keyword evidence="2" id="KW-0238">DNA-binding</keyword>
<reference evidence="6 7" key="1">
    <citation type="submission" date="2018-08" db="EMBL/GenBank/DDBJ databases">
        <title>Recombination of ecologically and evolutionarily significant loci maintains genetic cohesion in the Pseudomonas syringae species complex.</title>
        <authorList>
            <person name="Dillon M."/>
            <person name="Thakur S."/>
            <person name="Almeida R.N.D."/>
            <person name="Weir B.S."/>
            <person name="Guttman D.S."/>
        </authorList>
    </citation>
    <scope>NUCLEOTIDE SEQUENCE [LARGE SCALE GENOMIC DNA]</scope>
    <source>
        <strain evidence="6 7">ICMP 6917</strain>
    </source>
</reference>
<feature type="compositionally biased region" description="Basic residues" evidence="4">
    <location>
        <begin position="25"/>
        <end position="42"/>
    </location>
</feature>
<dbReference type="AlphaFoldDB" id="A0A3M4VIW9"/>
<accession>A0A3M4VIW9</accession>
<evidence type="ECO:0000256" key="2">
    <source>
        <dbReference type="ARBA" id="ARBA00023125"/>
    </source>
</evidence>
<evidence type="ECO:0000313" key="7">
    <source>
        <dbReference type="Proteomes" id="UP000278332"/>
    </source>
</evidence>
<dbReference type="InterPro" id="IPR018356">
    <property type="entry name" value="Tscrpt_reg_HTH_DeoR_CS"/>
</dbReference>
<dbReference type="SUPFAM" id="SSF46785">
    <property type="entry name" value="Winged helix' DNA-binding domain"/>
    <property type="match status" value="1"/>
</dbReference>
<organism evidence="6 7">
    <name type="scientific">Pseudomonas cichorii</name>
    <dbReference type="NCBI Taxonomy" id="36746"/>
    <lineage>
        <taxon>Bacteria</taxon>
        <taxon>Pseudomonadati</taxon>
        <taxon>Pseudomonadota</taxon>
        <taxon>Gammaproteobacteria</taxon>
        <taxon>Pseudomonadales</taxon>
        <taxon>Pseudomonadaceae</taxon>
        <taxon>Pseudomonas</taxon>
    </lineage>
</organism>
<keyword evidence="1" id="KW-0805">Transcription regulation</keyword>
<sequence>MPKQTDHPQRNQQDPENLLPTQLLARKHQSQPQHHQRRKPPHQRIDQPEVSDPISLDQQIAIKQLEKRRSHQPWPDMRLRSGDKPQRQKRTEQSHGIHAGNHEQPFDTEFDEGVPYCMQHRCHQHQNSCQHSYSPSNNSMHLREHSGFGGCPQTCRGESCCDCRSDWLRCHDRRLPLAGHGCPGVGMSTEEDIAIVGGTPMIPDQRRELMLRQLRKHQVLSVHQLMEMFDCSHMTIRRDIAVLEQEGRAYSVTGGVRIASQVHSEPSHQSKAVVELPHKQGMARLAAGLLHPDMTIYLDAGTSTLEIVPHIVALSGMTVVTNDFGIVNALADASHVDVIHTGGLLDHPNRSSVGGLAAATLRQLATDVAFLSTSSWDLQRGTTTPSALKVEVKQAAMQSASQTVLIATSSKYGTFGMYKVSALEQFDTIITDAALAEAAADGIRKHRIELLLAPVGNKR</sequence>
<dbReference type="InterPro" id="IPR014036">
    <property type="entry name" value="DeoR-like_C"/>
</dbReference>
<evidence type="ECO:0000256" key="4">
    <source>
        <dbReference type="SAM" id="MobiDB-lite"/>
    </source>
</evidence>
<dbReference type="InterPro" id="IPR037171">
    <property type="entry name" value="NagB/RpiA_transferase-like"/>
</dbReference>
<comment type="caution">
    <text evidence="6">The sequence shown here is derived from an EMBL/GenBank/DDBJ whole genome shotgun (WGS) entry which is preliminary data.</text>
</comment>
<name>A0A3M4VIW9_PSECI</name>
<feature type="domain" description="HTH deoR-type" evidence="5">
    <location>
        <begin position="203"/>
        <end position="258"/>
    </location>
</feature>
<dbReference type="InterPro" id="IPR050313">
    <property type="entry name" value="Carb_Metab_HTH_regulators"/>
</dbReference>
<dbReference type="Pfam" id="PF00455">
    <property type="entry name" value="DeoRC"/>
    <property type="match status" value="1"/>
</dbReference>
<dbReference type="InterPro" id="IPR036390">
    <property type="entry name" value="WH_DNA-bd_sf"/>
</dbReference>
<proteinExistence type="predicted"/>
<dbReference type="Pfam" id="PF08220">
    <property type="entry name" value="HTH_DeoR"/>
    <property type="match status" value="1"/>
</dbReference>
<dbReference type="Proteomes" id="UP000278332">
    <property type="component" value="Unassembled WGS sequence"/>
</dbReference>
<gene>
    <name evidence="6" type="ORF">ALP84_05163</name>
</gene>
<dbReference type="GO" id="GO:0003700">
    <property type="term" value="F:DNA-binding transcription factor activity"/>
    <property type="evidence" value="ECO:0007669"/>
    <property type="project" value="InterPro"/>
</dbReference>
<dbReference type="InterPro" id="IPR001034">
    <property type="entry name" value="DeoR_HTH"/>
</dbReference>
<dbReference type="EMBL" id="RBRY01000154">
    <property type="protein sequence ID" value="RMR51785.1"/>
    <property type="molecule type" value="Genomic_DNA"/>
</dbReference>
<dbReference type="SMART" id="SM01134">
    <property type="entry name" value="DeoRC"/>
    <property type="match status" value="1"/>
</dbReference>
<evidence type="ECO:0000313" key="6">
    <source>
        <dbReference type="EMBL" id="RMR51785.1"/>
    </source>
</evidence>
<dbReference type="InterPro" id="IPR036388">
    <property type="entry name" value="WH-like_DNA-bd_sf"/>
</dbReference>
<dbReference type="PANTHER" id="PTHR30363">
    <property type="entry name" value="HTH-TYPE TRANSCRIPTIONAL REGULATOR SRLR-RELATED"/>
    <property type="match status" value="1"/>
</dbReference>
<evidence type="ECO:0000256" key="1">
    <source>
        <dbReference type="ARBA" id="ARBA00023015"/>
    </source>
</evidence>
<keyword evidence="3" id="KW-0804">Transcription</keyword>